<reference evidence="2 3" key="1">
    <citation type="journal article" date="2011" name="PLoS Pathog.">
        <title>Genomic and proteomic analyses of the fungus Arthrobotrys oligospora provide insights into nematode-trap formation.</title>
        <authorList>
            <person name="Yang J."/>
            <person name="Wang L."/>
            <person name="Ji X."/>
            <person name="Feng Y."/>
            <person name="Li X."/>
            <person name="Zou C."/>
            <person name="Xu J."/>
            <person name="Ren Y."/>
            <person name="Mi Q."/>
            <person name="Wu J."/>
            <person name="Liu S."/>
            <person name="Liu Y."/>
            <person name="Huang X."/>
            <person name="Wang H."/>
            <person name="Niu X."/>
            <person name="Li J."/>
            <person name="Liang L."/>
            <person name="Luo Y."/>
            <person name="Ji K."/>
            <person name="Zhou W."/>
            <person name="Yu Z."/>
            <person name="Li G."/>
            <person name="Liu Y."/>
            <person name="Li L."/>
            <person name="Qiao M."/>
            <person name="Feng L."/>
            <person name="Zhang K.-Q."/>
        </authorList>
    </citation>
    <scope>NUCLEOTIDE SEQUENCE [LARGE SCALE GENOMIC DNA]</scope>
    <source>
        <strain evidence="3">ATCC 24927 / CBS 115.81 / DSM 1491</strain>
    </source>
</reference>
<dbReference type="GeneID" id="22895028"/>
<feature type="chain" id="PRO_5003427275" description="Ecp2 effector protein domain-containing protein" evidence="1">
    <location>
        <begin position="27"/>
        <end position="226"/>
    </location>
</feature>
<dbReference type="Proteomes" id="UP000008784">
    <property type="component" value="Unassembled WGS sequence"/>
</dbReference>
<dbReference type="AlphaFoldDB" id="G1XHT6"/>
<comment type="caution">
    <text evidence="2">The sequence shown here is derived from an EMBL/GenBank/DDBJ whole genome shotgun (WGS) entry which is preliminary data.</text>
</comment>
<evidence type="ECO:0000313" key="2">
    <source>
        <dbReference type="EMBL" id="EGX47334.1"/>
    </source>
</evidence>
<evidence type="ECO:0000313" key="3">
    <source>
        <dbReference type="Proteomes" id="UP000008784"/>
    </source>
</evidence>
<feature type="signal peptide" evidence="1">
    <location>
        <begin position="1"/>
        <end position="26"/>
    </location>
</feature>
<dbReference type="RefSeq" id="XP_011124048.1">
    <property type="nucleotide sequence ID" value="XM_011125746.1"/>
</dbReference>
<evidence type="ECO:0008006" key="4">
    <source>
        <dbReference type="Google" id="ProtNLM"/>
    </source>
</evidence>
<protein>
    <recommendedName>
        <fullName evidence="4">Ecp2 effector protein domain-containing protein</fullName>
    </recommendedName>
</protein>
<name>G1XHT6_ARTOA</name>
<sequence length="226" mass="25179">MQSKTSYIVAWLPVYIFLTMAPFAQAKFENITSLRKLPSTLARTHLDGWCLADRQFKGSSPSADNTALSFKPCDLGKVLDNSGLYPSLQWDLWGRILQEDGAWEGSIRNRKTKQCLTYNFGDKGVVIGVPIPLQRSKVVGNLSTTACSGISARPILSQRFRVSSWKKKALIYTADAAEACENRTASLETSFGRLWLGCSRDVYSSAVWDIKKFLLMVNSNALFGNY</sequence>
<evidence type="ECO:0000256" key="1">
    <source>
        <dbReference type="SAM" id="SignalP"/>
    </source>
</evidence>
<proteinExistence type="predicted"/>
<dbReference type="HOGENOM" id="CLU_1224494_0_0_1"/>
<gene>
    <name evidence="2" type="ORF">AOL_s00088g49</name>
</gene>
<keyword evidence="3" id="KW-1185">Reference proteome</keyword>
<organism evidence="2 3">
    <name type="scientific">Arthrobotrys oligospora (strain ATCC 24927 / CBS 115.81 / DSM 1491)</name>
    <name type="common">Nematode-trapping fungus</name>
    <name type="synonym">Didymozoophaga oligospora</name>
    <dbReference type="NCBI Taxonomy" id="756982"/>
    <lineage>
        <taxon>Eukaryota</taxon>
        <taxon>Fungi</taxon>
        <taxon>Dikarya</taxon>
        <taxon>Ascomycota</taxon>
        <taxon>Pezizomycotina</taxon>
        <taxon>Orbiliomycetes</taxon>
        <taxon>Orbiliales</taxon>
        <taxon>Orbiliaceae</taxon>
        <taxon>Orbilia</taxon>
        <taxon>Orbilia oligospora</taxon>
    </lineage>
</organism>
<dbReference type="InParanoid" id="G1XHT6"/>
<keyword evidence="1" id="KW-0732">Signal</keyword>
<accession>G1XHT6</accession>
<dbReference type="EMBL" id="ADOT01000159">
    <property type="protein sequence ID" value="EGX47334.1"/>
    <property type="molecule type" value="Genomic_DNA"/>
</dbReference>